<keyword evidence="1" id="KW-1133">Transmembrane helix</keyword>
<evidence type="ECO:0000256" key="1">
    <source>
        <dbReference type="SAM" id="Phobius"/>
    </source>
</evidence>
<dbReference type="AlphaFoldDB" id="A0AAP8GT38"/>
<proteinExistence type="predicted"/>
<accession>A0AAP8GT38</accession>
<dbReference type="RefSeq" id="WP_098285382.1">
    <property type="nucleotide sequence ID" value="NZ_JAUCFB010000008.1"/>
</dbReference>
<feature type="transmembrane region" description="Helical" evidence="1">
    <location>
        <begin position="35"/>
        <end position="52"/>
    </location>
</feature>
<comment type="caution">
    <text evidence="2">The sequence shown here is derived from an EMBL/GenBank/DDBJ whole genome shotgun (WGS) entry which is preliminary data.</text>
</comment>
<evidence type="ECO:0000313" key="2">
    <source>
        <dbReference type="EMBL" id="PJN64524.1"/>
    </source>
</evidence>
<dbReference type="EMBL" id="MKZQ01000070">
    <property type="protein sequence ID" value="PJN64524.1"/>
    <property type="molecule type" value="Genomic_DNA"/>
</dbReference>
<sequence>MNWLMLKDSKTMSGFVLAILLSILSVVLAVKGSDYWIVLIVLTSVLTFLSVNRADKIYKARG</sequence>
<keyword evidence="1" id="KW-0812">Transmembrane</keyword>
<organism evidence="2 3">
    <name type="scientific">Bacillus mycoides</name>
    <dbReference type="NCBI Taxonomy" id="1405"/>
    <lineage>
        <taxon>Bacteria</taxon>
        <taxon>Bacillati</taxon>
        <taxon>Bacillota</taxon>
        <taxon>Bacilli</taxon>
        <taxon>Bacillales</taxon>
        <taxon>Bacillaceae</taxon>
        <taxon>Bacillus</taxon>
        <taxon>Bacillus cereus group</taxon>
    </lineage>
</organism>
<evidence type="ECO:0000313" key="3">
    <source>
        <dbReference type="Proteomes" id="UP000236165"/>
    </source>
</evidence>
<reference evidence="2 3" key="1">
    <citation type="submission" date="2016-10" db="EMBL/GenBank/DDBJ databases">
        <title>Genome Sequence of Bacillus weihenstephanensis GM6LP.</title>
        <authorList>
            <person name="Poehlein A."/>
            <person name="Wemheuer F."/>
            <person name="Hollensteiner J."/>
            <person name="Wemheuer B."/>
        </authorList>
    </citation>
    <scope>NUCLEOTIDE SEQUENCE [LARGE SCALE GENOMIC DNA]</scope>
    <source>
        <strain evidence="2 3">GM6LP</strain>
    </source>
</reference>
<name>A0AAP8GT38_BACMY</name>
<dbReference type="Proteomes" id="UP000236165">
    <property type="component" value="Unassembled WGS sequence"/>
</dbReference>
<feature type="transmembrane region" description="Helical" evidence="1">
    <location>
        <begin position="12"/>
        <end position="29"/>
    </location>
</feature>
<protein>
    <submittedName>
        <fullName evidence="2">Uncharacterized protein</fullName>
    </submittedName>
</protein>
<gene>
    <name evidence="2" type="ORF">BACWE_50900</name>
</gene>
<keyword evidence="1" id="KW-0472">Membrane</keyword>